<dbReference type="EMBL" id="JARKHS020034944">
    <property type="protein sequence ID" value="KAK8757692.1"/>
    <property type="molecule type" value="Genomic_DNA"/>
</dbReference>
<proteinExistence type="predicted"/>
<feature type="region of interest" description="Disordered" evidence="1">
    <location>
        <begin position="61"/>
        <end position="80"/>
    </location>
</feature>
<evidence type="ECO:0000313" key="2">
    <source>
        <dbReference type="EMBL" id="KAK8757692.1"/>
    </source>
</evidence>
<keyword evidence="3" id="KW-1185">Reference proteome</keyword>
<reference evidence="2 3" key="1">
    <citation type="journal article" date="2023" name="Arcadia Sci">
        <title>De novo assembly of a long-read Amblyomma americanum tick genome.</title>
        <authorList>
            <person name="Chou S."/>
            <person name="Poskanzer K.E."/>
            <person name="Rollins M."/>
            <person name="Thuy-Boun P.S."/>
        </authorList>
    </citation>
    <scope>NUCLEOTIDE SEQUENCE [LARGE SCALE GENOMIC DNA]</scope>
    <source>
        <strain evidence="2">F_SG_1</strain>
        <tissue evidence="2">Salivary glands</tissue>
    </source>
</reference>
<dbReference type="Proteomes" id="UP001321473">
    <property type="component" value="Unassembled WGS sequence"/>
</dbReference>
<evidence type="ECO:0000313" key="3">
    <source>
        <dbReference type="Proteomes" id="UP001321473"/>
    </source>
</evidence>
<comment type="caution">
    <text evidence="2">The sequence shown here is derived from an EMBL/GenBank/DDBJ whole genome shotgun (WGS) entry which is preliminary data.</text>
</comment>
<name>A0AAQ4D5F2_AMBAM</name>
<evidence type="ECO:0000256" key="1">
    <source>
        <dbReference type="SAM" id="MobiDB-lite"/>
    </source>
</evidence>
<organism evidence="2 3">
    <name type="scientific">Amblyomma americanum</name>
    <name type="common">Lone star tick</name>
    <dbReference type="NCBI Taxonomy" id="6943"/>
    <lineage>
        <taxon>Eukaryota</taxon>
        <taxon>Metazoa</taxon>
        <taxon>Ecdysozoa</taxon>
        <taxon>Arthropoda</taxon>
        <taxon>Chelicerata</taxon>
        <taxon>Arachnida</taxon>
        <taxon>Acari</taxon>
        <taxon>Parasitiformes</taxon>
        <taxon>Ixodida</taxon>
        <taxon>Ixodoidea</taxon>
        <taxon>Ixodidae</taxon>
        <taxon>Amblyomminae</taxon>
        <taxon>Amblyomma</taxon>
    </lineage>
</organism>
<accession>A0AAQ4D5F2</accession>
<dbReference type="AlphaFoldDB" id="A0AAQ4D5F2"/>
<sequence length="80" mass="8776">MSSIRRPVQGAQCRTPSVECPMQGARCRVQCKVYSAGCPEYDIQLQGIQCRAPSTEHPAPSNQCRAYHAESSARRPVQGV</sequence>
<protein>
    <submittedName>
        <fullName evidence="2">Uncharacterized protein</fullName>
    </submittedName>
</protein>
<gene>
    <name evidence="2" type="ORF">V5799_004675</name>
</gene>